<dbReference type="Pfam" id="PF13018">
    <property type="entry name" value="ESPR"/>
    <property type="match status" value="1"/>
</dbReference>
<organism evidence="2 3">
    <name type="scientific">Trabulsiella guamensis ATCC 49490</name>
    <dbReference type="NCBI Taxonomy" id="1005994"/>
    <lineage>
        <taxon>Bacteria</taxon>
        <taxon>Pseudomonadati</taxon>
        <taxon>Pseudomonadota</taxon>
        <taxon>Gammaproteobacteria</taxon>
        <taxon>Enterobacterales</taxon>
        <taxon>Enterobacteriaceae</taxon>
        <taxon>Trabulsiella</taxon>
    </lineage>
</organism>
<name>A0A084ZLG8_9ENTR</name>
<dbReference type="Proteomes" id="UP000028630">
    <property type="component" value="Unassembled WGS sequence"/>
</dbReference>
<gene>
    <name evidence="2" type="ORF">GTGU_04563</name>
</gene>
<evidence type="ECO:0000259" key="1">
    <source>
        <dbReference type="Pfam" id="PF13018"/>
    </source>
</evidence>
<dbReference type="RefSeq" id="WP_084222846.1">
    <property type="nucleotide sequence ID" value="NZ_JMTB01000126.1"/>
</dbReference>
<dbReference type="EMBL" id="JMTB01000126">
    <property type="protein sequence ID" value="KFB98312.1"/>
    <property type="molecule type" value="Genomic_DNA"/>
</dbReference>
<proteinExistence type="predicted"/>
<feature type="domain" description="ESPR" evidence="1">
    <location>
        <begin position="1"/>
        <end position="42"/>
    </location>
</feature>
<evidence type="ECO:0000313" key="3">
    <source>
        <dbReference type="Proteomes" id="UP000028630"/>
    </source>
</evidence>
<evidence type="ECO:0000313" key="2">
    <source>
        <dbReference type="EMBL" id="KFB98312.1"/>
    </source>
</evidence>
<comment type="caution">
    <text evidence="2">The sequence shown here is derived from an EMBL/GenBank/DDBJ whole genome shotgun (WGS) entry which is preliminary data.</text>
</comment>
<dbReference type="AlphaFoldDB" id="A0A084ZLG8"/>
<protein>
    <recommendedName>
        <fullName evidence="1">ESPR domain-containing protein</fullName>
    </recommendedName>
</protein>
<sequence length="48" mass="5322">MNKTYRVIWNESSQAWVAVPEFAKARGKRGRTAVAAAVVLGLTGYRQL</sequence>
<reference evidence="3" key="1">
    <citation type="submission" date="2014-05" db="EMBL/GenBank/DDBJ databases">
        <title>ATOL: Assembling a taxonomically balanced genome-scale reconstruction of the evolutionary history of the Enterobacteriaceae.</title>
        <authorList>
            <person name="Plunkett G. III"/>
            <person name="Neeno-Eckwall E.C."/>
            <person name="Glasner J.D."/>
            <person name="Perna N.T."/>
        </authorList>
    </citation>
    <scope>NUCLEOTIDE SEQUENCE [LARGE SCALE GENOMIC DNA]</scope>
    <source>
        <strain evidence="3">ATCC 49490</strain>
    </source>
</reference>
<accession>A0A084ZLG8</accession>
<keyword evidence="3" id="KW-1185">Reference proteome</keyword>
<dbReference type="InterPro" id="IPR024973">
    <property type="entry name" value="ESPR"/>
</dbReference>